<dbReference type="OrthoDB" id="9791274at2"/>
<comment type="similarity">
    <text evidence="1">Belongs to the RlmJ family.</text>
</comment>
<reference evidence="2 3" key="1">
    <citation type="submission" date="2018-02" db="EMBL/GenBank/DDBJ databases">
        <title>Whole genome sequencing of endophytic bacterium.</title>
        <authorList>
            <person name="Eedara R."/>
            <person name="Podile A.R."/>
        </authorList>
    </citation>
    <scope>NUCLEOTIDE SEQUENCE [LARGE SCALE GENOMIC DNA]</scope>
    <source>
        <strain evidence="2 3">RP1T</strain>
    </source>
</reference>
<dbReference type="GO" id="GO:0005829">
    <property type="term" value="C:cytosol"/>
    <property type="evidence" value="ECO:0007669"/>
    <property type="project" value="TreeGrafter"/>
</dbReference>
<comment type="caution">
    <text evidence="2">The sequence shown here is derived from an EMBL/GenBank/DDBJ whole genome shotgun (WGS) entry which is preliminary data.</text>
</comment>
<feature type="binding site" evidence="1">
    <location>
        <position position="165"/>
    </location>
    <ligand>
        <name>S-adenosyl-L-methionine</name>
        <dbReference type="ChEBI" id="CHEBI:59789"/>
    </ligand>
</feature>
<dbReference type="GO" id="GO:0036307">
    <property type="term" value="F:23S rRNA (adenine(2030)-N(6))-methyltransferase activity"/>
    <property type="evidence" value="ECO:0007669"/>
    <property type="project" value="UniProtKB-UniRule"/>
</dbReference>
<keyword evidence="3" id="KW-1185">Reference proteome</keyword>
<keyword evidence="1" id="KW-0949">S-adenosyl-L-methionine</keyword>
<protein>
    <recommendedName>
        <fullName evidence="1">Ribosomal RNA large subunit methyltransferase J</fullName>
        <ecNumber evidence="1">2.1.1.266</ecNumber>
    </recommendedName>
    <alternativeName>
        <fullName evidence="1">23S rRNA (adenine(2030)-N6)-methyltransferase</fullName>
    </alternativeName>
    <alternativeName>
        <fullName evidence="1">23S rRNA m6A2030 methyltransferase</fullName>
    </alternativeName>
</protein>
<dbReference type="RefSeq" id="WP_105861657.1">
    <property type="nucleotide sequence ID" value="NZ_PUEJ01000003.1"/>
</dbReference>
<feature type="site" description="Interaction with substrate rRNA" evidence="1">
    <location>
        <position position="3"/>
    </location>
</feature>
<evidence type="ECO:0000313" key="2">
    <source>
        <dbReference type="EMBL" id="PRH87989.1"/>
    </source>
</evidence>
<dbReference type="GO" id="GO:0003723">
    <property type="term" value="F:RNA binding"/>
    <property type="evidence" value="ECO:0007669"/>
    <property type="project" value="UniProtKB-UniRule"/>
</dbReference>
<dbReference type="Pfam" id="PF04378">
    <property type="entry name" value="RsmJ"/>
    <property type="match status" value="1"/>
</dbReference>
<evidence type="ECO:0000256" key="1">
    <source>
        <dbReference type="HAMAP-Rule" id="MF_00934"/>
    </source>
</evidence>
<dbReference type="Gene3D" id="3.40.50.150">
    <property type="entry name" value="Vaccinia Virus protein VP39"/>
    <property type="match status" value="1"/>
</dbReference>
<dbReference type="AlphaFoldDB" id="A0A2S9QF57"/>
<feature type="binding site" evidence="1">
    <location>
        <position position="18"/>
    </location>
    <ligand>
        <name>S-adenosyl-L-methionine</name>
        <dbReference type="ChEBI" id="CHEBI:59789"/>
    </ligand>
</feature>
<feature type="binding site" evidence="1">
    <location>
        <position position="119"/>
    </location>
    <ligand>
        <name>S-adenosyl-L-methionine</name>
        <dbReference type="ChEBI" id="CHEBI:59789"/>
    </ligand>
</feature>
<comment type="catalytic activity">
    <reaction evidence="1">
        <text>adenosine(2030) in 23S rRNA + S-adenosyl-L-methionine = N(6)-methyladenosine(2030) in 23S rRNA + S-adenosyl-L-homocysteine + H(+)</text>
        <dbReference type="Rhea" id="RHEA:43736"/>
        <dbReference type="Rhea" id="RHEA-COMP:10668"/>
        <dbReference type="Rhea" id="RHEA-COMP:10669"/>
        <dbReference type="ChEBI" id="CHEBI:15378"/>
        <dbReference type="ChEBI" id="CHEBI:57856"/>
        <dbReference type="ChEBI" id="CHEBI:59789"/>
        <dbReference type="ChEBI" id="CHEBI:74411"/>
        <dbReference type="ChEBI" id="CHEBI:74449"/>
        <dbReference type="EC" id="2.1.1.266"/>
    </reaction>
</comment>
<dbReference type="EC" id="2.1.1.266" evidence="1"/>
<comment type="subunit">
    <text evidence="1">Monomer.</text>
</comment>
<proteinExistence type="inferred from homology"/>
<feature type="binding site" evidence="1">
    <location>
        <position position="101"/>
    </location>
    <ligand>
        <name>S-adenosyl-L-methionine</name>
        <dbReference type="ChEBI" id="CHEBI:59789"/>
    </ligand>
</feature>
<dbReference type="GO" id="GO:0070475">
    <property type="term" value="P:rRNA base methylation"/>
    <property type="evidence" value="ECO:0007669"/>
    <property type="project" value="UniProtKB-UniRule"/>
</dbReference>
<dbReference type="HAMAP" id="MF_00934">
    <property type="entry name" value="23SrRNA_methyltr_J"/>
    <property type="match status" value="1"/>
</dbReference>
<dbReference type="PANTHER" id="PTHR37426">
    <property type="entry name" value="RIBOSOMAL RNA LARGE SUBUNIT METHYLTRANSFERASE J"/>
    <property type="match status" value="1"/>
</dbReference>
<sequence>MNYRHAFHAGNFADVLKHIVLARILTLLKAKETPFRVIDTHAGTGLYSLEADEARRTGEWRDGIGLVAANPPSARVAGLIAPWHGLCQGLMAQSPPLYPGSPWLAADLTRDQDRLVFCEKHPEDAGRLKGNFARGKRVKVMEGDAWALLPGLLPPPERRGLVFIDPPFEEDNEFRAIADGLAQALRRWATGIYAIWYPIKGMREVESFARKVAALPASRILRFELSRYAVQRIDRLNGCGMIIVNPPWKLDQELRAVGDYLAPLFAKEGSGLVRLDWLKEEERR</sequence>
<feature type="active site" description="Proton acceptor" evidence="1">
    <location>
        <position position="165"/>
    </location>
</feature>
<keyword evidence="1 2" id="KW-0489">Methyltransferase</keyword>
<name>A0A2S9QF57_9HYPH</name>
<dbReference type="InterPro" id="IPR007473">
    <property type="entry name" value="RlmJ"/>
</dbReference>
<feature type="binding site" evidence="1">
    <location>
        <begin position="144"/>
        <end position="145"/>
    </location>
    <ligand>
        <name>S-adenosyl-L-methionine</name>
        <dbReference type="ChEBI" id="CHEBI:59789"/>
    </ligand>
</feature>
<comment type="function">
    <text evidence="1">Specifically methylates the adenine in position 2030 of 23S rRNA.</text>
</comment>
<evidence type="ECO:0000313" key="3">
    <source>
        <dbReference type="Proteomes" id="UP000237682"/>
    </source>
</evidence>
<keyword evidence="1" id="KW-0694">RNA-binding</keyword>
<dbReference type="Proteomes" id="UP000237682">
    <property type="component" value="Unassembled WGS sequence"/>
</dbReference>
<feature type="binding site" evidence="1">
    <location>
        <position position="41"/>
    </location>
    <ligand>
        <name>S-adenosyl-L-methionine</name>
        <dbReference type="ChEBI" id="CHEBI:59789"/>
    </ligand>
</feature>
<dbReference type="SUPFAM" id="SSF53335">
    <property type="entry name" value="S-adenosyl-L-methionine-dependent methyltransferases"/>
    <property type="match status" value="1"/>
</dbReference>
<dbReference type="PANTHER" id="PTHR37426:SF1">
    <property type="entry name" value="RIBOSOMAL RNA LARGE SUBUNIT METHYLTRANSFERASE J"/>
    <property type="match status" value="1"/>
</dbReference>
<gene>
    <name evidence="1" type="primary">rlmJ</name>
    <name evidence="2" type="ORF">C5L14_08790</name>
</gene>
<accession>A0A2S9QF57</accession>
<keyword evidence="1" id="KW-0698">rRNA processing</keyword>
<dbReference type="EMBL" id="PUEJ01000003">
    <property type="protein sequence ID" value="PRH87989.1"/>
    <property type="molecule type" value="Genomic_DNA"/>
</dbReference>
<dbReference type="InterPro" id="IPR029063">
    <property type="entry name" value="SAM-dependent_MTases_sf"/>
</dbReference>
<organism evidence="2 3">
    <name type="scientific">Labrys okinawensis</name>
    <dbReference type="NCBI Taxonomy" id="346911"/>
    <lineage>
        <taxon>Bacteria</taxon>
        <taxon>Pseudomonadati</taxon>
        <taxon>Pseudomonadota</taxon>
        <taxon>Alphaproteobacteria</taxon>
        <taxon>Hyphomicrobiales</taxon>
        <taxon>Xanthobacteraceae</taxon>
        <taxon>Labrys</taxon>
    </lineage>
</organism>
<keyword evidence="1 2" id="KW-0808">Transferase</keyword>